<dbReference type="Proteomes" id="UP000323632">
    <property type="component" value="Unassembled WGS sequence"/>
</dbReference>
<organism evidence="1 2">
    <name type="scientific">Taibaiella lutea</name>
    <dbReference type="NCBI Taxonomy" id="2608001"/>
    <lineage>
        <taxon>Bacteria</taxon>
        <taxon>Pseudomonadati</taxon>
        <taxon>Bacteroidota</taxon>
        <taxon>Chitinophagia</taxon>
        <taxon>Chitinophagales</taxon>
        <taxon>Chitinophagaceae</taxon>
        <taxon>Taibaiella</taxon>
    </lineage>
</organism>
<sequence length="449" mass="46393">MANFDVAVGLTQSGLNSTLASLFGNSTAQSKIFTQSFSQTVSGIPVDITLKIDSAPTIALSPPSTTYWQQSYNAQGQNQTGNPPSGNVFQLLISSLSVSGTVSGVAVSGSTSFQVYAQVSLSNNKLSFDALSVWLDESTWNKMGLTTLIVNAIIIPYGLNTANNLLSAISIPQIPSFLGVSFQDPILGITNANELVVATSMTTSSATSLDSYTPPTGLDIFMQADLDVTNAVLAGAIKNYPFDESTKSGGSAAYASAEIKGTVQSVTASISSGTTNANISIANISGYGELGGTATAIAKTVLCPIGTAIDAISNPSDWDKIVSSFSITYSPNPLPVPFTLNVNADGDVLLSIGQLSTVTLIFSPQWSGVIGSALAAAAAGFADLVTSIFKEKVVNPFISKFAQNINIWSNPSVSTQVEGITITISANTGTALATQGDNYIVEGFTVSFS</sequence>
<evidence type="ECO:0000313" key="2">
    <source>
        <dbReference type="Proteomes" id="UP000323632"/>
    </source>
</evidence>
<gene>
    <name evidence="1" type="ORF">F0919_14350</name>
</gene>
<keyword evidence="2" id="KW-1185">Reference proteome</keyword>
<name>A0A5M6CH08_9BACT</name>
<proteinExistence type="predicted"/>
<accession>A0A5M6CH08</accession>
<evidence type="ECO:0008006" key="3">
    <source>
        <dbReference type="Google" id="ProtNLM"/>
    </source>
</evidence>
<reference evidence="1 2" key="1">
    <citation type="submission" date="2019-09" db="EMBL/GenBank/DDBJ databases">
        <title>Genome sequence and assembly of Taibaiella sp.</title>
        <authorList>
            <person name="Chhetri G."/>
        </authorList>
    </citation>
    <scope>NUCLEOTIDE SEQUENCE [LARGE SCALE GENOMIC DNA]</scope>
    <source>
        <strain evidence="1 2">KVB11</strain>
    </source>
</reference>
<protein>
    <recommendedName>
        <fullName evidence="3">TULIP family P47-like protein</fullName>
    </recommendedName>
</protein>
<comment type="caution">
    <text evidence="1">The sequence shown here is derived from an EMBL/GenBank/DDBJ whole genome shotgun (WGS) entry which is preliminary data.</text>
</comment>
<dbReference type="EMBL" id="VWSH01000003">
    <property type="protein sequence ID" value="KAA5533710.1"/>
    <property type="molecule type" value="Genomic_DNA"/>
</dbReference>
<evidence type="ECO:0000313" key="1">
    <source>
        <dbReference type="EMBL" id="KAA5533710.1"/>
    </source>
</evidence>
<dbReference type="RefSeq" id="WP_150033456.1">
    <property type="nucleotide sequence ID" value="NZ_VWSH01000003.1"/>
</dbReference>
<dbReference type="AlphaFoldDB" id="A0A5M6CH08"/>